<feature type="chain" id="PRO_5041361453" evidence="5">
    <location>
        <begin position="19"/>
        <end position="284"/>
    </location>
</feature>
<evidence type="ECO:0000313" key="8">
    <source>
        <dbReference type="RefSeq" id="XP_008304263.1"/>
    </source>
</evidence>
<keyword evidence="2 4" id="KW-0472">Membrane</keyword>
<evidence type="ECO:0000256" key="3">
    <source>
        <dbReference type="ARBA" id="ARBA00023319"/>
    </source>
</evidence>
<feature type="signal peptide" evidence="5">
    <location>
        <begin position="1"/>
        <end position="18"/>
    </location>
</feature>
<dbReference type="Proteomes" id="UP000694891">
    <property type="component" value="Unplaced"/>
</dbReference>
<evidence type="ECO:0000256" key="1">
    <source>
        <dbReference type="ARBA" id="ARBA00004370"/>
    </source>
</evidence>
<evidence type="ECO:0000313" key="7">
    <source>
        <dbReference type="Proteomes" id="UP000694891"/>
    </source>
</evidence>
<dbReference type="InterPro" id="IPR013783">
    <property type="entry name" value="Ig-like_fold"/>
</dbReference>
<dbReference type="GeneID" id="103375728"/>
<dbReference type="GO" id="GO:0005102">
    <property type="term" value="F:signaling receptor binding"/>
    <property type="evidence" value="ECO:0007669"/>
    <property type="project" value="TreeGrafter"/>
</dbReference>
<name>A0A9Y4NVN4_9TELE</name>
<evidence type="ECO:0000256" key="5">
    <source>
        <dbReference type="SAM" id="SignalP"/>
    </source>
</evidence>
<dbReference type="AlphaFoldDB" id="A0A9Y4NVN4"/>
<dbReference type="GO" id="GO:0001817">
    <property type="term" value="P:regulation of cytokine production"/>
    <property type="evidence" value="ECO:0007669"/>
    <property type="project" value="TreeGrafter"/>
</dbReference>
<dbReference type="InterPro" id="IPR050504">
    <property type="entry name" value="IgSF_BTN/MOG"/>
</dbReference>
<protein>
    <submittedName>
        <fullName evidence="8">CD276 antigen-like isoform X1</fullName>
    </submittedName>
</protein>
<keyword evidence="4" id="KW-0812">Transmembrane</keyword>
<feature type="domain" description="Ig-like" evidence="6">
    <location>
        <begin position="136"/>
        <end position="216"/>
    </location>
</feature>
<dbReference type="InterPro" id="IPR013106">
    <property type="entry name" value="Ig_V-set"/>
</dbReference>
<dbReference type="PANTHER" id="PTHR24100">
    <property type="entry name" value="BUTYROPHILIN"/>
    <property type="match status" value="1"/>
</dbReference>
<dbReference type="GO" id="GO:0009897">
    <property type="term" value="C:external side of plasma membrane"/>
    <property type="evidence" value="ECO:0007669"/>
    <property type="project" value="TreeGrafter"/>
</dbReference>
<evidence type="ECO:0000259" key="6">
    <source>
        <dbReference type="PROSITE" id="PS50835"/>
    </source>
</evidence>
<dbReference type="SUPFAM" id="SSF48726">
    <property type="entry name" value="Immunoglobulin"/>
    <property type="match status" value="2"/>
</dbReference>
<dbReference type="InterPro" id="IPR003599">
    <property type="entry name" value="Ig_sub"/>
</dbReference>
<sequence length="284" mass="32149">MEPVDLLWFLTVVGLINCEGKEGVVKRMVMAGSDVVLPCSLNNKNIELALFDWMKDDRQEVFLYNAGTHSNSGHPGQDEQFKGRVSHFPDELINGNASIIIRNTRPSDSGSYTCYFPHIQQQRFHIELLVGVSPKPRVMILSITPDWALLQCEVRRAFPKTQIVWHDSDGIILPAEEKLEDSDDPHCPPALTLQTNVTKTSNFCCVVTQQEPHHMTEGHIHVHICRDSMKTKCVGVIAGAGVCDLVVFSTVLATFLICWKIGWFRYIRRTMRGKLKYNVVVKYP</sequence>
<keyword evidence="4" id="KW-1133">Transmembrane helix</keyword>
<dbReference type="GO" id="GO:0050852">
    <property type="term" value="P:T cell receptor signaling pathway"/>
    <property type="evidence" value="ECO:0007669"/>
    <property type="project" value="TreeGrafter"/>
</dbReference>
<feature type="domain" description="Ig-like" evidence="6">
    <location>
        <begin position="32"/>
        <end position="125"/>
    </location>
</feature>
<dbReference type="InterPro" id="IPR007110">
    <property type="entry name" value="Ig-like_dom"/>
</dbReference>
<dbReference type="Pfam" id="PF07686">
    <property type="entry name" value="V-set"/>
    <property type="match status" value="1"/>
</dbReference>
<dbReference type="InterPro" id="IPR036179">
    <property type="entry name" value="Ig-like_dom_sf"/>
</dbReference>
<reference evidence="8" key="1">
    <citation type="submission" date="2025-08" db="UniProtKB">
        <authorList>
            <consortium name="RefSeq"/>
        </authorList>
    </citation>
    <scope>IDENTIFICATION</scope>
</reference>
<dbReference type="RefSeq" id="XP_008304263.1">
    <property type="nucleotide sequence ID" value="XM_008306041.1"/>
</dbReference>
<gene>
    <name evidence="8" type="primary">LOC103375728</name>
</gene>
<comment type="subcellular location">
    <subcellularLocation>
        <location evidence="1">Membrane</location>
    </subcellularLocation>
</comment>
<dbReference type="Gene3D" id="2.60.40.10">
    <property type="entry name" value="Immunoglobulins"/>
    <property type="match status" value="2"/>
</dbReference>
<organism evidence="7 8">
    <name type="scientific">Stegastes partitus</name>
    <name type="common">bicolor damselfish</name>
    <dbReference type="NCBI Taxonomy" id="144197"/>
    <lineage>
        <taxon>Eukaryota</taxon>
        <taxon>Metazoa</taxon>
        <taxon>Chordata</taxon>
        <taxon>Craniata</taxon>
        <taxon>Vertebrata</taxon>
        <taxon>Euteleostomi</taxon>
        <taxon>Actinopterygii</taxon>
        <taxon>Neopterygii</taxon>
        <taxon>Teleostei</taxon>
        <taxon>Neoteleostei</taxon>
        <taxon>Acanthomorphata</taxon>
        <taxon>Ovalentaria</taxon>
        <taxon>Pomacentridae</taxon>
        <taxon>Stegastes</taxon>
    </lineage>
</organism>
<proteinExistence type="predicted"/>
<evidence type="ECO:0000256" key="2">
    <source>
        <dbReference type="ARBA" id="ARBA00023136"/>
    </source>
</evidence>
<dbReference type="PROSITE" id="PS50835">
    <property type="entry name" value="IG_LIKE"/>
    <property type="match status" value="2"/>
</dbReference>
<accession>A0A9Y4NVN4</accession>
<dbReference type="SMART" id="SM00409">
    <property type="entry name" value="IG"/>
    <property type="match status" value="1"/>
</dbReference>
<keyword evidence="3" id="KW-0393">Immunoglobulin domain</keyword>
<keyword evidence="5" id="KW-0732">Signal</keyword>
<evidence type="ECO:0000256" key="4">
    <source>
        <dbReference type="SAM" id="Phobius"/>
    </source>
</evidence>
<keyword evidence="7" id="KW-1185">Reference proteome</keyword>
<feature type="transmembrane region" description="Helical" evidence="4">
    <location>
        <begin position="234"/>
        <end position="259"/>
    </location>
</feature>